<dbReference type="NCBIfam" id="NF005932">
    <property type="entry name" value="PRK07956.1"/>
    <property type="match status" value="1"/>
</dbReference>
<keyword evidence="7 15" id="KW-0227">DNA damage</keyword>
<gene>
    <name evidence="15" type="primary">ligA</name>
    <name evidence="18" type="ORF">FC24_GL000366</name>
</gene>
<dbReference type="FunFam" id="2.40.50.140:FF:000012">
    <property type="entry name" value="DNA ligase"/>
    <property type="match status" value="1"/>
</dbReference>
<keyword evidence="6 15" id="KW-0479">Metal-binding</keyword>
<feature type="binding site" evidence="15">
    <location>
        <position position="156"/>
    </location>
    <ligand>
        <name>NAD(+)</name>
        <dbReference type="ChEBI" id="CHEBI:57540"/>
    </ligand>
</feature>
<dbReference type="CDD" id="cd17748">
    <property type="entry name" value="BRCT_DNA_ligase_like"/>
    <property type="match status" value="1"/>
</dbReference>
<evidence type="ECO:0000256" key="2">
    <source>
        <dbReference type="ARBA" id="ARBA00012722"/>
    </source>
</evidence>
<accession>A0A0R2D618</accession>
<dbReference type="SUPFAM" id="SSF50249">
    <property type="entry name" value="Nucleic acid-binding proteins"/>
    <property type="match status" value="1"/>
</dbReference>
<dbReference type="InterPro" id="IPR001357">
    <property type="entry name" value="BRCT_dom"/>
</dbReference>
<dbReference type="Gene3D" id="1.10.287.610">
    <property type="entry name" value="Helix hairpin bin"/>
    <property type="match status" value="1"/>
</dbReference>
<dbReference type="Pfam" id="PF03119">
    <property type="entry name" value="DNA_ligase_ZBD"/>
    <property type="match status" value="1"/>
</dbReference>
<dbReference type="GO" id="GO:0005829">
    <property type="term" value="C:cytosol"/>
    <property type="evidence" value="ECO:0007669"/>
    <property type="project" value="TreeGrafter"/>
</dbReference>
<dbReference type="PATRIC" id="fig|1423796.3.peg.378"/>
<name>A0A0R2D618_9LACO</name>
<dbReference type="GO" id="GO:0046872">
    <property type="term" value="F:metal ion binding"/>
    <property type="evidence" value="ECO:0007669"/>
    <property type="project" value="UniProtKB-KW"/>
</dbReference>
<dbReference type="InterPro" id="IPR018239">
    <property type="entry name" value="DNA_ligase_AS"/>
</dbReference>
<dbReference type="SUPFAM" id="SSF56091">
    <property type="entry name" value="DNA ligase/mRNA capping enzyme, catalytic domain"/>
    <property type="match status" value="1"/>
</dbReference>
<evidence type="ECO:0000256" key="4">
    <source>
        <dbReference type="ARBA" id="ARBA00022598"/>
    </source>
</evidence>
<comment type="function">
    <text evidence="1 15">DNA ligase that catalyzes the formation of phosphodiester linkages between 5'-phosphoryl and 3'-hydroxyl groups in double-stranded DNA using NAD as a coenzyme and as the energy source for the reaction. It is essential for DNA replication and repair of damaged DNA.</text>
</comment>
<dbReference type="SUPFAM" id="SSF47781">
    <property type="entry name" value="RuvA domain 2-like"/>
    <property type="match status" value="1"/>
</dbReference>
<feature type="binding site" evidence="15">
    <location>
        <position position="133"/>
    </location>
    <ligand>
        <name>NAD(+)</name>
        <dbReference type="ChEBI" id="CHEBI:57540"/>
    </ligand>
</feature>
<evidence type="ECO:0000256" key="1">
    <source>
        <dbReference type="ARBA" id="ARBA00004067"/>
    </source>
</evidence>
<keyword evidence="5 15" id="KW-0235">DNA replication</keyword>
<dbReference type="PROSITE" id="PS01056">
    <property type="entry name" value="DNA_LIGASE_N2"/>
    <property type="match status" value="1"/>
</dbReference>
<evidence type="ECO:0000256" key="14">
    <source>
        <dbReference type="ARBA" id="ARBA00060881"/>
    </source>
</evidence>
<evidence type="ECO:0000313" key="19">
    <source>
        <dbReference type="Proteomes" id="UP000051638"/>
    </source>
</evidence>
<feature type="binding site" evidence="15">
    <location>
        <position position="447"/>
    </location>
    <ligand>
        <name>Zn(2+)</name>
        <dbReference type="ChEBI" id="CHEBI:29105"/>
    </ligand>
</feature>
<keyword evidence="8 15" id="KW-0862">Zinc</keyword>
<dbReference type="SMART" id="SM00292">
    <property type="entry name" value="BRCT"/>
    <property type="match status" value="1"/>
</dbReference>
<dbReference type="GO" id="GO:0006260">
    <property type="term" value="P:DNA replication"/>
    <property type="evidence" value="ECO:0007669"/>
    <property type="project" value="UniProtKB-KW"/>
</dbReference>
<evidence type="ECO:0000256" key="7">
    <source>
        <dbReference type="ARBA" id="ARBA00022763"/>
    </source>
</evidence>
<evidence type="ECO:0000256" key="11">
    <source>
        <dbReference type="ARBA" id="ARBA00023204"/>
    </source>
</evidence>
<dbReference type="InterPro" id="IPR036420">
    <property type="entry name" value="BRCT_dom_sf"/>
</dbReference>
<dbReference type="Pfam" id="PF03120">
    <property type="entry name" value="OB_DNA_ligase"/>
    <property type="match status" value="1"/>
</dbReference>
<dbReference type="HAMAP" id="MF_01588">
    <property type="entry name" value="DNA_ligase_A"/>
    <property type="match status" value="1"/>
</dbReference>
<dbReference type="EC" id="6.5.1.2" evidence="2 15"/>
<evidence type="ECO:0000256" key="12">
    <source>
        <dbReference type="ARBA" id="ARBA00023211"/>
    </source>
</evidence>
<proteinExistence type="inferred from homology"/>
<reference evidence="18 19" key="1">
    <citation type="journal article" date="2015" name="Genome Announc.">
        <title>Expanding the biotechnology potential of lactobacilli through comparative genomics of 213 strains and associated genera.</title>
        <authorList>
            <person name="Sun Z."/>
            <person name="Harris H.M."/>
            <person name="McCann A."/>
            <person name="Guo C."/>
            <person name="Argimon S."/>
            <person name="Zhang W."/>
            <person name="Yang X."/>
            <person name="Jeffery I.B."/>
            <person name="Cooney J.C."/>
            <person name="Kagawa T.F."/>
            <person name="Liu W."/>
            <person name="Song Y."/>
            <person name="Salvetti E."/>
            <person name="Wrobel A."/>
            <person name="Rasinkangas P."/>
            <person name="Parkhill J."/>
            <person name="Rea M.C."/>
            <person name="O'Sullivan O."/>
            <person name="Ritari J."/>
            <person name="Douillard F.P."/>
            <person name="Paul Ross R."/>
            <person name="Yang R."/>
            <person name="Briner A.E."/>
            <person name="Felis G.E."/>
            <person name="de Vos W.M."/>
            <person name="Barrangou R."/>
            <person name="Klaenhammer T.R."/>
            <person name="Caufield P.W."/>
            <person name="Cui Y."/>
            <person name="Zhang H."/>
            <person name="O'Toole P.W."/>
        </authorList>
    </citation>
    <scope>NUCLEOTIDE SEQUENCE [LARGE SCALE GENOMIC DNA]</scope>
    <source>
        <strain evidence="18 19">DSM 20253</strain>
    </source>
</reference>
<evidence type="ECO:0000313" key="18">
    <source>
        <dbReference type="EMBL" id="KRM99400.1"/>
    </source>
</evidence>
<keyword evidence="11 15" id="KW-0234">DNA repair</keyword>
<comment type="catalytic activity">
    <reaction evidence="13 15 16">
        <text>NAD(+) + (deoxyribonucleotide)n-3'-hydroxyl + 5'-phospho-(deoxyribonucleotide)m = (deoxyribonucleotide)n+m + AMP + beta-nicotinamide D-nucleotide.</text>
        <dbReference type="EC" id="6.5.1.2"/>
    </reaction>
</comment>
<feature type="binding site" evidence="15">
    <location>
        <position position="427"/>
    </location>
    <ligand>
        <name>Zn(2+)</name>
        <dbReference type="ChEBI" id="CHEBI:29105"/>
    </ligand>
</feature>
<evidence type="ECO:0000256" key="13">
    <source>
        <dbReference type="ARBA" id="ARBA00034005"/>
    </source>
</evidence>
<dbReference type="InterPro" id="IPR004149">
    <property type="entry name" value="Znf_DNAligase_C4"/>
</dbReference>
<dbReference type="PROSITE" id="PS01055">
    <property type="entry name" value="DNA_LIGASE_N1"/>
    <property type="match status" value="1"/>
</dbReference>
<comment type="cofactor">
    <cofactor evidence="15">
        <name>Mg(2+)</name>
        <dbReference type="ChEBI" id="CHEBI:18420"/>
    </cofactor>
    <cofactor evidence="15">
        <name>Mn(2+)</name>
        <dbReference type="ChEBI" id="CHEBI:29035"/>
    </cofactor>
</comment>
<dbReference type="GO" id="GO:0003911">
    <property type="term" value="F:DNA ligase (NAD+) activity"/>
    <property type="evidence" value="ECO:0007669"/>
    <property type="project" value="UniProtKB-UniRule"/>
</dbReference>
<feature type="domain" description="BRCT" evidence="17">
    <location>
        <begin position="608"/>
        <end position="689"/>
    </location>
</feature>
<comment type="caution">
    <text evidence="18">The sequence shown here is derived from an EMBL/GenBank/DDBJ whole genome shotgun (WGS) entry which is preliminary data.</text>
</comment>
<feature type="binding site" evidence="15">
    <location>
        <begin position="54"/>
        <end position="58"/>
    </location>
    <ligand>
        <name>NAD(+)</name>
        <dbReference type="ChEBI" id="CHEBI:57540"/>
    </ligand>
</feature>
<feature type="binding site" evidence="15">
    <location>
        <begin position="103"/>
        <end position="104"/>
    </location>
    <ligand>
        <name>NAD(+)</name>
        <dbReference type="ChEBI" id="CHEBI:57540"/>
    </ligand>
</feature>
<dbReference type="AlphaFoldDB" id="A0A0R2D618"/>
<keyword evidence="12 15" id="KW-0464">Manganese</keyword>
<dbReference type="PIRSF" id="PIRSF001604">
    <property type="entry name" value="LigA"/>
    <property type="match status" value="1"/>
</dbReference>
<dbReference type="Pfam" id="PF12826">
    <property type="entry name" value="HHH_2"/>
    <property type="match status" value="1"/>
</dbReference>
<dbReference type="CDD" id="cd00114">
    <property type="entry name" value="LIGANc"/>
    <property type="match status" value="1"/>
</dbReference>
<dbReference type="InterPro" id="IPR010994">
    <property type="entry name" value="RuvA_2-like"/>
</dbReference>
<dbReference type="PANTHER" id="PTHR23389:SF9">
    <property type="entry name" value="DNA LIGASE"/>
    <property type="match status" value="1"/>
</dbReference>
<dbReference type="Pfam" id="PF01653">
    <property type="entry name" value="DNA_ligase_aden"/>
    <property type="match status" value="1"/>
</dbReference>
<dbReference type="Gene3D" id="2.40.50.140">
    <property type="entry name" value="Nucleic acid-binding proteins"/>
    <property type="match status" value="1"/>
</dbReference>
<sequence>MYLLDFSSGESMALEKPIEQYSKQEASAAALKLRTTLERWSQAYYTADKPMVEDHVYDEKYRDLQTLEHAFPEIITSDSPTQQVGGQVLPGFTKVTHAQPMLSMGDVFSFEELADFDQRLRKNVTTDFDYNVELKIDGLAISLVYENGIFVRGATRGNGTIGEDITQNLKTVKSIPRRLKEPLSIEVRGECYMPKVSFAKLNQRREAEGQDAFANPRNAAAGSLRQLNPRVTAARNLSTWIYTLTDYAQLNVSTQSQALKRLAELGFTVNPTAKVCHSMPDVQSYIETYQAQRDQLDYDIDGIVLKVNSLALQAQLGNTVKVPRWEIAYKFPPEEAQTVIHEIEWTVGRTGVVTPTAVMDPVRLAGTTVSRATLHNGDLIQQKDIRVNDTVMVHKAGDIIPEVSTVITKKRPKDSQPYALPTKCPSCSSPLVHLEDEVALRCINPKCPAQIKEQLTHFASRNAMNIDGLGPQIVQQLFDRKLVADVADLYQLSYADLVQLDKFKEKSANNLLQAIDASKANSLERLLTGLGIRHVGAKMARSLAEHFGDMASLQASSAADIEQITTSGEIIANSVRTYLDKPEVVQLIKQLAAAGVNMRYLGPRPEQVQTSVFSGKTIVLTGTLAHHKRADLTTTLEDLGAKVTSSVSKKTNLVIAGADPGSKYTRAQSLGVTIWDEATLEDHLKEAKS</sequence>
<comment type="similarity">
    <text evidence="14 15">Belongs to the NAD-dependent DNA ligase family. LigA subfamily.</text>
</comment>
<keyword evidence="9 15" id="KW-0460">Magnesium</keyword>
<dbReference type="PROSITE" id="PS50172">
    <property type="entry name" value="BRCT"/>
    <property type="match status" value="1"/>
</dbReference>
<dbReference type="SUPFAM" id="SSF52113">
    <property type="entry name" value="BRCT domain"/>
    <property type="match status" value="1"/>
</dbReference>
<dbReference type="GO" id="GO:0006281">
    <property type="term" value="P:DNA repair"/>
    <property type="evidence" value="ECO:0007669"/>
    <property type="project" value="UniProtKB-KW"/>
</dbReference>
<dbReference type="InterPro" id="IPR004150">
    <property type="entry name" value="NAD_DNA_ligase_OB"/>
</dbReference>
<dbReference type="Gene3D" id="3.40.50.10190">
    <property type="entry name" value="BRCT domain"/>
    <property type="match status" value="1"/>
</dbReference>
<dbReference type="Gene3D" id="3.30.470.30">
    <property type="entry name" value="DNA ligase/mRNA capping enzyme"/>
    <property type="match status" value="1"/>
</dbReference>
<evidence type="ECO:0000256" key="16">
    <source>
        <dbReference type="RuleBase" id="RU000618"/>
    </source>
</evidence>
<dbReference type="FunFam" id="3.30.470.30:FF:000001">
    <property type="entry name" value="DNA ligase"/>
    <property type="match status" value="1"/>
</dbReference>
<evidence type="ECO:0000256" key="5">
    <source>
        <dbReference type="ARBA" id="ARBA00022705"/>
    </source>
</evidence>
<feature type="binding site" evidence="15">
    <location>
        <position position="330"/>
    </location>
    <ligand>
        <name>NAD(+)</name>
        <dbReference type="ChEBI" id="CHEBI:57540"/>
    </ligand>
</feature>
<feature type="binding site" evidence="15">
    <location>
        <position position="306"/>
    </location>
    <ligand>
        <name>NAD(+)</name>
        <dbReference type="ChEBI" id="CHEBI:57540"/>
    </ligand>
</feature>
<dbReference type="NCBIfam" id="TIGR00575">
    <property type="entry name" value="dnlj"/>
    <property type="match status" value="1"/>
</dbReference>
<dbReference type="Proteomes" id="UP000051638">
    <property type="component" value="Unassembled WGS sequence"/>
</dbReference>
<feature type="binding site" evidence="15">
    <location>
        <position position="442"/>
    </location>
    <ligand>
        <name>Zn(2+)</name>
        <dbReference type="ChEBI" id="CHEBI:29105"/>
    </ligand>
</feature>
<evidence type="ECO:0000256" key="6">
    <source>
        <dbReference type="ARBA" id="ARBA00022723"/>
    </source>
</evidence>
<feature type="binding site" evidence="15">
    <location>
        <position position="424"/>
    </location>
    <ligand>
        <name>Zn(2+)</name>
        <dbReference type="ChEBI" id="CHEBI:29105"/>
    </ligand>
</feature>
<dbReference type="EMBL" id="AYYI01000015">
    <property type="protein sequence ID" value="KRM99400.1"/>
    <property type="molecule type" value="Genomic_DNA"/>
</dbReference>
<feature type="active site" description="N6-AMP-lysine intermediate" evidence="15">
    <location>
        <position position="135"/>
    </location>
</feature>
<dbReference type="InterPro" id="IPR001679">
    <property type="entry name" value="DNA_ligase"/>
</dbReference>
<dbReference type="SMART" id="SM00532">
    <property type="entry name" value="LIGANc"/>
    <property type="match status" value="1"/>
</dbReference>
<dbReference type="FunFam" id="1.10.150.20:FF:000007">
    <property type="entry name" value="DNA ligase"/>
    <property type="match status" value="1"/>
</dbReference>
<keyword evidence="19" id="KW-1185">Reference proteome</keyword>
<dbReference type="Gene3D" id="6.20.10.30">
    <property type="match status" value="1"/>
</dbReference>
<dbReference type="STRING" id="1423796.FC24_GL000366"/>
<evidence type="ECO:0000256" key="3">
    <source>
        <dbReference type="ARBA" id="ARBA00013308"/>
    </source>
</evidence>
<dbReference type="InterPro" id="IPR013839">
    <property type="entry name" value="DNAligase_adenylation"/>
</dbReference>
<dbReference type="FunFam" id="1.10.150.20:FF:000006">
    <property type="entry name" value="DNA ligase"/>
    <property type="match status" value="1"/>
</dbReference>
<feature type="binding site" evidence="15">
    <location>
        <position position="190"/>
    </location>
    <ligand>
        <name>NAD(+)</name>
        <dbReference type="ChEBI" id="CHEBI:57540"/>
    </ligand>
</feature>
<dbReference type="InterPro" id="IPR033136">
    <property type="entry name" value="DNA_ligase_CS"/>
</dbReference>
<evidence type="ECO:0000259" key="17">
    <source>
        <dbReference type="PROSITE" id="PS50172"/>
    </source>
</evidence>
<protein>
    <recommendedName>
        <fullName evidence="3 15">DNA ligase</fullName>
        <ecNumber evidence="2 15">6.5.1.2</ecNumber>
    </recommendedName>
    <alternativeName>
        <fullName evidence="15">Polydeoxyribonucleotide synthase [NAD(+)]</fullName>
    </alternativeName>
</protein>
<dbReference type="Gene3D" id="1.10.150.20">
    <property type="entry name" value="5' to 3' exonuclease, C-terminal subdomain"/>
    <property type="match status" value="2"/>
</dbReference>
<keyword evidence="10 15" id="KW-0520">NAD</keyword>
<dbReference type="InterPro" id="IPR041663">
    <property type="entry name" value="DisA/LigA_HHH"/>
</dbReference>
<dbReference type="InterPro" id="IPR013840">
    <property type="entry name" value="DNAligase_N"/>
</dbReference>
<keyword evidence="4 15" id="KW-0436">Ligase</keyword>
<dbReference type="InterPro" id="IPR012340">
    <property type="entry name" value="NA-bd_OB-fold"/>
</dbReference>
<organism evidence="18 19">
    <name type="scientific">Loigolactobacillus rennini DSM 20253</name>
    <dbReference type="NCBI Taxonomy" id="1423796"/>
    <lineage>
        <taxon>Bacteria</taxon>
        <taxon>Bacillati</taxon>
        <taxon>Bacillota</taxon>
        <taxon>Bacilli</taxon>
        <taxon>Lactobacillales</taxon>
        <taxon>Lactobacillaceae</taxon>
        <taxon>Loigolactobacillus</taxon>
    </lineage>
</organism>
<dbReference type="Pfam" id="PF00533">
    <property type="entry name" value="BRCT"/>
    <property type="match status" value="1"/>
</dbReference>
<evidence type="ECO:0000256" key="10">
    <source>
        <dbReference type="ARBA" id="ARBA00023027"/>
    </source>
</evidence>
<evidence type="ECO:0000256" key="8">
    <source>
        <dbReference type="ARBA" id="ARBA00022833"/>
    </source>
</evidence>
<evidence type="ECO:0000256" key="15">
    <source>
        <dbReference type="HAMAP-Rule" id="MF_01588"/>
    </source>
</evidence>
<evidence type="ECO:0000256" key="9">
    <source>
        <dbReference type="ARBA" id="ARBA00022842"/>
    </source>
</evidence>
<dbReference type="PANTHER" id="PTHR23389">
    <property type="entry name" value="CHROMOSOME TRANSMISSION FIDELITY FACTOR 18"/>
    <property type="match status" value="1"/>
</dbReference>